<dbReference type="Gene3D" id="3.90.1570.10">
    <property type="entry name" value="tt1808, chain A"/>
    <property type="match status" value="1"/>
</dbReference>
<dbReference type="SUPFAM" id="SSF52980">
    <property type="entry name" value="Restriction endonuclease-like"/>
    <property type="match status" value="1"/>
</dbReference>
<proteinExistence type="predicted"/>
<dbReference type="PANTHER" id="PTHR34107:SF4">
    <property type="entry name" value="SLL1222 PROTEIN"/>
    <property type="match status" value="1"/>
</dbReference>
<dbReference type="PANTHER" id="PTHR34107">
    <property type="entry name" value="SLL0198 PROTEIN-RELATED"/>
    <property type="match status" value="1"/>
</dbReference>
<gene>
    <name evidence="2" type="ORF">HELGO_WM20562</name>
</gene>
<dbReference type="AlphaFoldDB" id="A0A6S6U692"/>
<evidence type="ECO:0000313" key="2">
    <source>
        <dbReference type="EMBL" id="CAA6828566.1"/>
    </source>
</evidence>
<reference evidence="2" key="1">
    <citation type="submission" date="2020-01" db="EMBL/GenBank/DDBJ databases">
        <authorList>
            <person name="Meier V. D."/>
            <person name="Meier V D."/>
        </authorList>
    </citation>
    <scope>NUCLEOTIDE SEQUENCE</scope>
    <source>
        <strain evidence="2">HLG_WM_MAG_09</strain>
    </source>
</reference>
<evidence type="ECO:0000259" key="1">
    <source>
        <dbReference type="Pfam" id="PF05685"/>
    </source>
</evidence>
<dbReference type="InterPro" id="IPR008538">
    <property type="entry name" value="Uma2"/>
</dbReference>
<protein>
    <recommendedName>
        <fullName evidence="1">Putative restriction endonuclease domain-containing protein</fullName>
    </recommendedName>
</protein>
<dbReference type="CDD" id="cd06260">
    <property type="entry name" value="DUF820-like"/>
    <property type="match status" value="1"/>
</dbReference>
<sequence length="158" mass="17444">MNWQEVCENPALQNLPYKMELNQQGQIIMSPASVTHVIFQAKIIALLNKQCPDSLVVPEFPVETDDGVKVVDVGVLEMSQIASLKNNVTSAVAPKICIEVLSPSNTLAEMNHKKALYFEKGAEEFWVCDQLGKMSFYDRNGELGTSQLVGGFPSNIEL</sequence>
<dbReference type="EMBL" id="CACVAT010000470">
    <property type="protein sequence ID" value="CAA6828566.1"/>
    <property type="molecule type" value="Genomic_DNA"/>
</dbReference>
<organism evidence="2">
    <name type="scientific">uncultured Thiotrichaceae bacterium</name>
    <dbReference type="NCBI Taxonomy" id="298394"/>
    <lineage>
        <taxon>Bacteria</taxon>
        <taxon>Pseudomonadati</taxon>
        <taxon>Pseudomonadota</taxon>
        <taxon>Gammaproteobacteria</taxon>
        <taxon>Thiotrichales</taxon>
        <taxon>Thiotrichaceae</taxon>
        <taxon>environmental samples</taxon>
    </lineage>
</organism>
<dbReference type="InterPro" id="IPR012296">
    <property type="entry name" value="Nuclease_put_TT1808"/>
</dbReference>
<dbReference type="InterPro" id="IPR011335">
    <property type="entry name" value="Restrct_endonuc-II-like"/>
</dbReference>
<feature type="domain" description="Putative restriction endonuclease" evidence="1">
    <location>
        <begin position="13"/>
        <end position="130"/>
    </location>
</feature>
<name>A0A6S6U692_9GAMM</name>
<accession>A0A6S6U692</accession>
<dbReference type="Pfam" id="PF05685">
    <property type="entry name" value="Uma2"/>
    <property type="match status" value="1"/>
</dbReference>